<evidence type="ECO:0000256" key="1">
    <source>
        <dbReference type="ARBA" id="ARBA00000185"/>
    </source>
</evidence>
<dbReference type="InterPro" id="IPR001241">
    <property type="entry name" value="Topo_IIA"/>
</dbReference>
<sequence length="658" mass="75892">MEKNQHNYGNDSLSTLEEKDKVRLRPGVIFGSDGIEGCRHTLVEIVANARDEAQEGFGDIIEVFRYRDKSIEVRDKGRGIPLEYNEKEQKYNWEIVFTILYGGGKYNNNTGSNYQYSIGLNGLGTAATQFASEYMDVEVYRDGYKYQLHFEKGDNIGGLIKERCNYQNTGTIIRWKPDLAVFNDIDIPLSFFQETLKRQAIVNKGITFKLYDEESDSFYEYIYANGIIDYVKEAGQGKSFTEPQYFEIETKGRDREDKEKYKLKIEVAFAFNNEHTLLEYYHNSSFLEHGGSPEKAVDSGFSSQIHNFIKDKNKYSKNEKRVTFTDIKDSLILVTNTYSTVTSYENQTKKAITNRFIQEAMTSFLKEKLEVYFVENSNDLDKVIEQVLVNKRSREKAELTRIDVKKKLSKGIDSFSNKVKKFVDCRTKDVSRRELFIVEGDSALGSTKMGRDAEFQAIIPVRGKILNCLKSDYDKIFKNDIIVDIIKVLGCGVEIKNKHNDLSFFNIEKLNWNKVIICTDADVDGFQIRTLILTMLYVLTPTLIDKGYVYIAESPLYEITDSRDNVYFAYSDGEKNKILKKLKGNYKIQRSKGLGENEPEMMWHTTMNPETRRLIQVTPAEAKATKEAFELFLGDNLNGRKEHISQHGYKYIDESDVV</sequence>
<keyword evidence="11 13" id="KW-0413">Isomerase</keyword>
<organism evidence="13 14">
    <name type="scientific">Alkaliphilus pronyensis</name>
    <dbReference type="NCBI Taxonomy" id="1482732"/>
    <lineage>
        <taxon>Bacteria</taxon>
        <taxon>Bacillati</taxon>
        <taxon>Bacillota</taxon>
        <taxon>Clostridia</taxon>
        <taxon>Peptostreptococcales</taxon>
        <taxon>Natronincolaceae</taxon>
        <taxon>Alkaliphilus</taxon>
    </lineage>
</organism>
<gene>
    <name evidence="13" type="ORF">F8154_05540</name>
</gene>
<dbReference type="RefSeq" id="WP_151860609.1">
    <property type="nucleotide sequence ID" value="NZ_WBZC01000015.1"/>
</dbReference>
<dbReference type="Pfam" id="PF00986">
    <property type="entry name" value="DNA_gyraseB_C"/>
    <property type="match status" value="1"/>
</dbReference>
<dbReference type="SUPFAM" id="SSF55874">
    <property type="entry name" value="ATPase domain of HSP90 chaperone/DNA topoisomerase II/histidine kinase"/>
    <property type="match status" value="1"/>
</dbReference>
<dbReference type="PANTHER" id="PTHR45866">
    <property type="entry name" value="DNA GYRASE/TOPOISOMERASE SUBUNIT B"/>
    <property type="match status" value="1"/>
</dbReference>
<keyword evidence="14" id="KW-1185">Reference proteome</keyword>
<dbReference type="CDD" id="cd01030">
    <property type="entry name" value="TOPRIM_TopoIIA_like"/>
    <property type="match status" value="1"/>
</dbReference>
<dbReference type="SMART" id="SM00433">
    <property type="entry name" value="TOP2c"/>
    <property type="match status" value="1"/>
</dbReference>
<proteinExistence type="inferred from homology"/>
<dbReference type="GO" id="GO:0003677">
    <property type="term" value="F:DNA binding"/>
    <property type="evidence" value="ECO:0007669"/>
    <property type="project" value="UniProtKB-KW"/>
</dbReference>
<dbReference type="EC" id="5.6.2.2" evidence="4"/>
<dbReference type="InterPro" id="IPR013759">
    <property type="entry name" value="Topo_IIA_B_C"/>
</dbReference>
<evidence type="ECO:0000256" key="5">
    <source>
        <dbReference type="ARBA" id="ARBA00022723"/>
    </source>
</evidence>
<dbReference type="InterPro" id="IPR000565">
    <property type="entry name" value="Topo_IIA_B"/>
</dbReference>
<dbReference type="EMBL" id="WBZC01000015">
    <property type="protein sequence ID" value="KAB3535762.1"/>
    <property type="molecule type" value="Genomic_DNA"/>
</dbReference>
<evidence type="ECO:0000256" key="2">
    <source>
        <dbReference type="ARBA" id="ARBA00001946"/>
    </source>
</evidence>
<keyword evidence="6" id="KW-0547">Nucleotide-binding</keyword>
<dbReference type="Pfam" id="PF01751">
    <property type="entry name" value="Toprim"/>
    <property type="match status" value="1"/>
</dbReference>
<reference evidence="13 14" key="1">
    <citation type="submission" date="2019-10" db="EMBL/GenBank/DDBJ databases">
        <title>Alkaliphilus serpentinus sp. nov. and Alkaliphilus pronyensis sp. nov., two novel anaerobic alkaliphilic species isolated from the serpentinized-hosted hydrothermal field of the Prony Bay (New Caledonia).</title>
        <authorList>
            <person name="Postec A."/>
        </authorList>
    </citation>
    <scope>NUCLEOTIDE SEQUENCE [LARGE SCALE GENOMIC DNA]</scope>
    <source>
        <strain evidence="13 14">LacV</strain>
    </source>
</reference>
<dbReference type="AlphaFoldDB" id="A0A6I0F362"/>
<feature type="domain" description="Toprim" evidence="12">
    <location>
        <begin position="433"/>
        <end position="555"/>
    </location>
</feature>
<keyword evidence="8" id="KW-0460">Magnesium</keyword>
<dbReference type="InterPro" id="IPR036890">
    <property type="entry name" value="HATPase_C_sf"/>
</dbReference>
<protein>
    <recommendedName>
        <fullName evidence="4">DNA topoisomerase (ATP-hydrolyzing)</fullName>
        <ecNumber evidence="4">5.6.2.2</ecNumber>
    </recommendedName>
</protein>
<evidence type="ECO:0000256" key="6">
    <source>
        <dbReference type="ARBA" id="ARBA00022741"/>
    </source>
</evidence>
<evidence type="ECO:0000256" key="11">
    <source>
        <dbReference type="ARBA" id="ARBA00023235"/>
    </source>
</evidence>
<dbReference type="PROSITE" id="PS00177">
    <property type="entry name" value="TOPOISOMERASE_II"/>
    <property type="match status" value="1"/>
</dbReference>
<keyword evidence="5" id="KW-0479">Metal-binding</keyword>
<dbReference type="GO" id="GO:0006265">
    <property type="term" value="P:DNA topological change"/>
    <property type="evidence" value="ECO:0007669"/>
    <property type="project" value="InterPro"/>
</dbReference>
<dbReference type="PRINTS" id="PR01159">
    <property type="entry name" value="DNAGYRASEB"/>
</dbReference>
<dbReference type="PROSITE" id="PS50880">
    <property type="entry name" value="TOPRIM"/>
    <property type="match status" value="1"/>
</dbReference>
<keyword evidence="9" id="KW-0799">Topoisomerase</keyword>
<dbReference type="OrthoDB" id="9802808at2"/>
<dbReference type="InterPro" id="IPR003594">
    <property type="entry name" value="HATPase_dom"/>
</dbReference>
<dbReference type="PANTHER" id="PTHR45866:SF1">
    <property type="entry name" value="DNA GYRASE SUBUNIT B, MITOCHONDRIAL"/>
    <property type="match status" value="1"/>
</dbReference>
<comment type="cofactor">
    <cofactor evidence="2">
        <name>Mg(2+)</name>
        <dbReference type="ChEBI" id="CHEBI:18420"/>
    </cofactor>
</comment>
<keyword evidence="10" id="KW-0238">DNA-binding</keyword>
<dbReference type="GO" id="GO:0046872">
    <property type="term" value="F:metal ion binding"/>
    <property type="evidence" value="ECO:0007669"/>
    <property type="project" value="UniProtKB-KW"/>
</dbReference>
<dbReference type="Gene3D" id="3.30.230.10">
    <property type="match status" value="1"/>
</dbReference>
<comment type="catalytic activity">
    <reaction evidence="1">
        <text>ATP-dependent breakage, passage and rejoining of double-stranded DNA.</text>
        <dbReference type="EC" id="5.6.2.2"/>
    </reaction>
</comment>
<dbReference type="InterPro" id="IPR006171">
    <property type="entry name" value="TOPRIM_dom"/>
</dbReference>
<evidence type="ECO:0000256" key="7">
    <source>
        <dbReference type="ARBA" id="ARBA00022840"/>
    </source>
</evidence>
<evidence type="ECO:0000256" key="9">
    <source>
        <dbReference type="ARBA" id="ARBA00023029"/>
    </source>
</evidence>
<comment type="similarity">
    <text evidence="3">Belongs to the type II topoisomerase GyrB family.</text>
</comment>
<evidence type="ECO:0000256" key="8">
    <source>
        <dbReference type="ARBA" id="ARBA00022842"/>
    </source>
</evidence>
<dbReference type="SUPFAM" id="SSF56719">
    <property type="entry name" value="Type II DNA topoisomerase"/>
    <property type="match status" value="1"/>
</dbReference>
<evidence type="ECO:0000256" key="3">
    <source>
        <dbReference type="ARBA" id="ARBA00010708"/>
    </source>
</evidence>
<evidence type="ECO:0000256" key="10">
    <source>
        <dbReference type="ARBA" id="ARBA00023125"/>
    </source>
</evidence>
<dbReference type="PRINTS" id="PR00418">
    <property type="entry name" value="TPI2FAMILY"/>
</dbReference>
<dbReference type="SMART" id="SM00387">
    <property type="entry name" value="HATPase_c"/>
    <property type="match status" value="1"/>
</dbReference>
<dbReference type="SUPFAM" id="SSF54211">
    <property type="entry name" value="Ribosomal protein S5 domain 2-like"/>
    <property type="match status" value="1"/>
</dbReference>
<dbReference type="Pfam" id="PF00204">
    <property type="entry name" value="DNA_gyraseB"/>
    <property type="match status" value="1"/>
</dbReference>
<evidence type="ECO:0000313" key="13">
    <source>
        <dbReference type="EMBL" id="KAB3535762.1"/>
    </source>
</evidence>
<dbReference type="InterPro" id="IPR013506">
    <property type="entry name" value="Topo_IIA_bsu_dom2"/>
</dbReference>
<dbReference type="Gene3D" id="3.30.565.10">
    <property type="entry name" value="Histidine kinase-like ATPase, C-terminal domain"/>
    <property type="match status" value="1"/>
</dbReference>
<dbReference type="Proteomes" id="UP000432715">
    <property type="component" value="Unassembled WGS sequence"/>
</dbReference>
<evidence type="ECO:0000259" key="12">
    <source>
        <dbReference type="PROSITE" id="PS50880"/>
    </source>
</evidence>
<dbReference type="InterPro" id="IPR002288">
    <property type="entry name" value="DNA_gyrase_B_C"/>
</dbReference>
<keyword evidence="7" id="KW-0067">ATP-binding</keyword>
<dbReference type="InterPro" id="IPR018522">
    <property type="entry name" value="TopoIIA_CS"/>
</dbReference>
<evidence type="ECO:0000313" key="14">
    <source>
        <dbReference type="Proteomes" id="UP000432715"/>
    </source>
</evidence>
<dbReference type="InterPro" id="IPR020568">
    <property type="entry name" value="Ribosomal_Su5_D2-typ_SF"/>
</dbReference>
<dbReference type="GO" id="GO:0034335">
    <property type="term" value="F:DNA negative supercoiling activity"/>
    <property type="evidence" value="ECO:0007669"/>
    <property type="project" value="UniProtKB-ARBA"/>
</dbReference>
<name>A0A6I0F362_9FIRM</name>
<dbReference type="GO" id="GO:0005524">
    <property type="term" value="F:ATP binding"/>
    <property type="evidence" value="ECO:0007669"/>
    <property type="project" value="UniProtKB-KW"/>
</dbReference>
<comment type="caution">
    <text evidence="13">The sequence shown here is derived from an EMBL/GenBank/DDBJ whole genome shotgun (WGS) entry which is preliminary data.</text>
</comment>
<dbReference type="Gene3D" id="3.40.50.670">
    <property type="match status" value="1"/>
</dbReference>
<dbReference type="InterPro" id="IPR014721">
    <property type="entry name" value="Ribsml_uS5_D2-typ_fold_subgr"/>
</dbReference>
<accession>A0A6I0F362</accession>
<dbReference type="InterPro" id="IPR013760">
    <property type="entry name" value="Topo_IIA-like_dom_sf"/>
</dbReference>
<evidence type="ECO:0000256" key="4">
    <source>
        <dbReference type="ARBA" id="ARBA00012895"/>
    </source>
</evidence>